<feature type="non-terminal residue" evidence="5">
    <location>
        <position position="1"/>
    </location>
</feature>
<feature type="region of interest" description="Disordered" evidence="3">
    <location>
        <begin position="295"/>
        <end position="321"/>
    </location>
</feature>
<evidence type="ECO:0000256" key="3">
    <source>
        <dbReference type="SAM" id="MobiDB-lite"/>
    </source>
</evidence>
<evidence type="ECO:0000256" key="1">
    <source>
        <dbReference type="ARBA" id="ARBA00004196"/>
    </source>
</evidence>
<sequence>VAGLSASVAEAKRELERQQELLASGDAPRSAQERALCRVDELSAQFKSAEHALTSQQLNLKVLEYQLAAADAEIAQAKDRLSYTTIGAPIDGVITRINAEVGELVVTGTMNNPGTVIMEVADLSRMLVLAMVDEADIGGLEPGQRAEVFMRAYPDDEFAGTVDSISLIGLGQGSTAREFRVEILLDRSKQRIYLGLNADVEIETRRHEGILKVPSQAVLGRKTDELPTKIRENDPLVDAKKTYATVVYRYVKGKAVVTPVDVGASDATHTVIRSGLAEADRVIVGSYKVLEKLKHDQKVKDEKEKPTTQPADTQPTTTQAP</sequence>
<dbReference type="InterPro" id="IPR058792">
    <property type="entry name" value="Beta-barrel_RND_2"/>
</dbReference>
<dbReference type="GO" id="GO:0016020">
    <property type="term" value="C:membrane"/>
    <property type="evidence" value="ECO:0007669"/>
    <property type="project" value="InterPro"/>
</dbReference>
<dbReference type="GO" id="GO:0022857">
    <property type="term" value="F:transmembrane transporter activity"/>
    <property type="evidence" value="ECO:0007669"/>
    <property type="project" value="InterPro"/>
</dbReference>
<dbReference type="AlphaFoldDB" id="A0A0F8ZLN9"/>
<feature type="domain" description="CusB-like beta-barrel" evidence="4">
    <location>
        <begin position="130"/>
        <end position="204"/>
    </location>
</feature>
<dbReference type="PANTHER" id="PTHR32347">
    <property type="entry name" value="EFFLUX SYSTEM COMPONENT YKNX-RELATED"/>
    <property type="match status" value="1"/>
</dbReference>
<dbReference type="Gene3D" id="2.40.30.170">
    <property type="match status" value="1"/>
</dbReference>
<dbReference type="Gene3D" id="2.40.50.100">
    <property type="match status" value="1"/>
</dbReference>
<dbReference type="EMBL" id="LAZR01047208">
    <property type="protein sequence ID" value="KKK94758.1"/>
    <property type="molecule type" value="Genomic_DNA"/>
</dbReference>
<comment type="subcellular location">
    <subcellularLocation>
        <location evidence="1">Cell envelope</location>
    </subcellularLocation>
</comment>
<accession>A0A0F8ZLN9</accession>
<keyword evidence="2" id="KW-0175">Coiled coil</keyword>
<comment type="caution">
    <text evidence="5">The sequence shown here is derived from an EMBL/GenBank/DDBJ whole genome shotgun (WGS) entry which is preliminary data.</text>
</comment>
<organism evidence="5">
    <name type="scientific">marine sediment metagenome</name>
    <dbReference type="NCBI Taxonomy" id="412755"/>
    <lineage>
        <taxon>unclassified sequences</taxon>
        <taxon>metagenomes</taxon>
        <taxon>ecological metagenomes</taxon>
    </lineage>
</organism>
<dbReference type="NCBIfam" id="TIGR01730">
    <property type="entry name" value="RND_mfp"/>
    <property type="match status" value="1"/>
</dbReference>
<reference evidence="5" key="1">
    <citation type="journal article" date="2015" name="Nature">
        <title>Complex archaea that bridge the gap between prokaryotes and eukaryotes.</title>
        <authorList>
            <person name="Spang A."/>
            <person name="Saw J.H."/>
            <person name="Jorgensen S.L."/>
            <person name="Zaremba-Niedzwiedzka K."/>
            <person name="Martijn J."/>
            <person name="Lind A.E."/>
            <person name="van Eijk R."/>
            <person name="Schleper C."/>
            <person name="Guy L."/>
            <person name="Ettema T.J."/>
        </authorList>
    </citation>
    <scope>NUCLEOTIDE SEQUENCE</scope>
</reference>
<evidence type="ECO:0000313" key="5">
    <source>
        <dbReference type="EMBL" id="KKK94758.1"/>
    </source>
</evidence>
<feature type="compositionally biased region" description="Low complexity" evidence="3">
    <location>
        <begin position="307"/>
        <end position="321"/>
    </location>
</feature>
<dbReference type="Gene3D" id="2.40.420.20">
    <property type="match status" value="1"/>
</dbReference>
<evidence type="ECO:0000259" key="4">
    <source>
        <dbReference type="Pfam" id="PF25954"/>
    </source>
</evidence>
<dbReference type="SUPFAM" id="SSF111369">
    <property type="entry name" value="HlyD-like secretion proteins"/>
    <property type="match status" value="1"/>
</dbReference>
<dbReference type="GO" id="GO:0030313">
    <property type="term" value="C:cell envelope"/>
    <property type="evidence" value="ECO:0007669"/>
    <property type="project" value="UniProtKB-SubCell"/>
</dbReference>
<feature type="compositionally biased region" description="Basic and acidic residues" evidence="3">
    <location>
        <begin position="295"/>
        <end position="306"/>
    </location>
</feature>
<dbReference type="Pfam" id="PF25954">
    <property type="entry name" value="Beta-barrel_RND_2"/>
    <property type="match status" value="1"/>
</dbReference>
<proteinExistence type="predicted"/>
<protein>
    <recommendedName>
        <fullName evidence="4">CusB-like beta-barrel domain-containing protein</fullName>
    </recommendedName>
</protein>
<name>A0A0F8ZLN9_9ZZZZ</name>
<dbReference type="InterPro" id="IPR006143">
    <property type="entry name" value="RND_pump_MFP"/>
</dbReference>
<gene>
    <name evidence="5" type="ORF">LCGC14_2679650</name>
</gene>
<evidence type="ECO:0000256" key="2">
    <source>
        <dbReference type="ARBA" id="ARBA00023054"/>
    </source>
</evidence>
<dbReference type="PANTHER" id="PTHR32347:SF27">
    <property type="entry name" value="RND EFFLUX PUMP MEMBRANE FUSION PROTEIN BARREL-SANDWICH DOMAIN-CONTAINING PROTEIN"/>
    <property type="match status" value="1"/>
</dbReference>
<dbReference type="InterPro" id="IPR050465">
    <property type="entry name" value="UPF0194_transport"/>
</dbReference>